<dbReference type="AlphaFoldDB" id="A0A1X6YVB2"/>
<dbReference type="PANTHER" id="PTHR32309">
    <property type="entry name" value="TYROSINE-PROTEIN KINASE"/>
    <property type="match status" value="1"/>
</dbReference>
<evidence type="ECO:0000256" key="2">
    <source>
        <dbReference type="SAM" id="MobiDB-lite"/>
    </source>
</evidence>
<keyword evidence="1" id="KW-0175">Coiled coil</keyword>
<accession>A0A1X6YVB2</accession>
<keyword evidence="5" id="KW-1185">Reference proteome</keyword>
<feature type="transmembrane region" description="Helical" evidence="3">
    <location>
        <begin position="199"/>
        <end position="222"/>
    </location>
</feature>
<dbReference type="InterPro" id="IPR050445">
    <property type="entry name" value="Bact_polysacc_biosynth/exp"/>
</dbReference>
<dbReference type="OrthoDB" id="7810642at2"/>
<feature type="region of interest" description="Disordered" evidence="2">
    <location>
        <begin position="1"/>
        <end position="80"/>
    </location>
</feature>
<keyword evidence="3" id="KW-0812">Transmembrane</keyword>
<evidence type="ECO:0000313" key="5">
    <source>
        <dbReference type="Proteomes" id="UP000194012"/>
    </source>
</evidence>
<dbReference type="RefSeq" id="WP_085826223.1">
    <property type="nucleotide sequence ID" value="NZ_FWFJ01000008.1"/>
</dbReference>
<protein>
    <submittedName>
        <fullName evidence="4">Chromosome partition protein Smc</fullName>
    </submittedName>
</protein>
<keyword evidence="3" id="KW-0472">Membrane</keyword>
<proteinExistence type="predicted"/>
<evidence type="ECO:0000256" key="1">
    <source>
        <dbReference type="SAM" id="Coils"/>
    </source>
</evidence>
<feature type="compositionally biased region" description="Basic residues" evidence="2">
    <location>
        <begin position="1"/>
        <end position="14"/>
    </location>
</feature>
<feature type="compositionally biased region" description="Polar residues" evidence="2">
    <location>
        <begin position="48"/>
        <end position="65"/>
    </location>
</feature>
<organism evidence="4 5">
    <name type="scientific">Roseovarius gaetbuli</name>
    <dbReference type="NCBI Taxonomy" id="1356575"/>
    <lineage>
        <taxon>Bacteria</taxon>
        <taxon>Pseudomonadati</taxon>
        <taxon>Pseudomonadota</taxon>
        <taxon>Alphaproteobacteria</taxon>
        <taxon>Rhodobacterales</taxon>
        <taxon>Roseobacteraceae</taxon>
        <taxon>Roseovarius</taxon>
    </lineage>
</organism>
<dbReference type="GO" id="GO:0005886">
    <property type="term" value="C:plasma membrane"/>
    <property type="evidence" value="ECO:0007669"/>
    <property type="project" value="TreeGrafter"/>
</dbReference>
<dbReference type="EMBL" id="FWFJ01000008">
    <property type="protein sequence ID" value="SLN31859.1"/>
    <property type="molecule type" value="Genomic_DNA"/>
</dbReference>
<dbReference type="PANTHER" id="PTHR32309:SF13">
    <property type="entry name" value="FERRIC ENTEROBACTIN TRANSPORT PROTEIN FEPE"/>
    <property type="match status" value="1"/>
</dbReference>
<dbReference type="Proteomes" id="UP000194012">
    <property type="component" value="Unassembled WGS sequence"/>
</dbReference>
<gene>
    <name evidence="4" type="primary">smc_1</name>
    <name evidence="4" type="ORF">ROG8370_01278</name>
</gene>
<evidence type="ECO:0000256" key="3">
    <source>
        <dbReference type="SAM" id="Phobius"/>
    </source>
</evidence>
<reference evidence="5" key="1">
    <citation type="submission" date="2017-03" db="EMBL/GenBank/DDBJ databases">
        <authorList>
            <person name="Rodrigo-Torres L."/>
            <person name="Arahal R.D."/>
            <person name="Lucena T."/>
        </authorList>
    </citation>
    <scope>NUCLEOTIDE SEQUENCE [LARGE SCALE GENOMIC DNA]</scope>
    <source>
        <strain evidence="5">CECT 8370</strain>
    </source>
</reference>
<sequence length="559" mass="61069">MTTKPKARKFRIRRSTPAPQARTGAPTGAPTQRAMAPEHPATDVPTPDAQTDTAASESRRGQVSSAREMGSAQTIDEIRKEGLTGRQLRMARRMAQKHGLAPTSDFDAVRLLRVRGIDPFQRANILELVATDGRPQATPEDTSDAAAGGAAPNQRVQLPQTMPMARQTLPSTDLSPADRRAEEIMAIQRDIGRRRRRKLMLLMSRLMAFVMLPTIVVGYYFYAIATPMYSTKSAFLILSADGGGSGGGLGGLLPSQFATGQDAIATQEYLQSKDAMLRLDGDVGFRSHFSQPWIDPLQRLEADASNEDAYGLYKKYVKLGYDPTEGVIRMEVSTADPAVSAEFSEHLITYAEERVDELSQEKRQDAVKTAIESLEQAKADRRAAQQMLVSLQEGSILDPEGEIAGIRSLIGTVELQMQEKQLALSVQLNNARPNRAKVAALESEIQILQDELTRQKARLTEAAEGGSSLASKTAAIQMAQADLATSDLVLQSALEAKRQSEVEANKQVRYLTVSVRPLASQDASYPRSFENTILAFLIFSGIYLMISLTASVLREQVSS</sequence>
<feature type="region of interest" description="Disordered" evidence="2">
    <location>
        <begin position="131"/>
        <end position="154"/>
    </location>
</feature>
<feature type="coiled-coil region" evidence="1">
    <location>
        <begin position="367"/>
        <end position="394"/>
    </location>
</feature>
<feature type="transmembrane region" description="Helical" evidence="3">
    <location>
        <begin position="533"/>
        <end position="553"/>
    </location>
</feature>
<dbReference type="GO" id="GO:0004713">
    <property type="term" value="F:protein tyrosine kinase activity"/>
    <property type="evidence" value="ECO:0007669"/>
    <property type="project" value="TreeGrafter"/>
</dbReference>
<evidence type="ECO:0000313" key="4">
    <source>
        <dbReference type="EMBL" id="SLN31859.1"/>
    </source>
</evidence>
<name>A0A1X6YVB2_9RHOB</name>
<keyword evidence="3" id="KW-1133">Transmembrane helix</keyword>